<organism evidence="2 3">
    <name type="scientific">Caballeronia glebae</name>
    <dbReference type="NCBI Taxonomy" id="1777143"/>
    <lineage>
        <taxon>Bacteria</taxon>
        <taxon>Pseudomonadati</taxon>
        <taxon>Pseudomonadota</taxon>
        <taxon>Betaproteobacteria</taxon>
        <taxon>Burkholderiales</taxon>
        <taxon>Burkholderiaceae</taxon>
        <taxon>Caballeronia</taxon>
    </lineage>
</organism>
<comment type="caution">
    <text evidence="2">The sequence shown here is derived from an EMBL/GenBank/DDBJ whole genome shotgun (WGS) entry which is preliminary data.</text>
</comment>
<dbReference type="PANTHER" id="PTHR37291:SF1">
    <property type="entry name" value="TYPE IV METHYL-DIRECTED RESTRICTION ENZYME ECOKMCRB SUBUNIT"/>
    <property type="match status" value="1"/>
</dbReference>
<dbReference type="STRING" id="1777143.AWB82_05739"/>
<dbReference type="InterPro" id="IPR052934">
    <property type="entry name" value="Methyl-DNA_Rec/Restrict_Enz"/>
</dbReference>
<dbReference type="SMART" id="SM00382">
    <property type="entry name" value="AAA"/>
    <property type="match status" value="1"/>
</dbReference>
<dbReference type="InterPro" id="IPR003593">
    <property type="entry name" value="AAA+_ATPase"/>
</dbReference>
<dbReference type="AlphaFoldDB" id="A0A158CRJ0"/>
<dbReference type="Gene3D" id="3.40.50.300">
    <property type="entry name" value="P-loop containing nucleotide triphosphate hydrolases"/>
    <property type="match status" value="1"/>
</dbReference>
<proteinExistence type="predicted"/>
<dbReference type="InterPro" id="IPR011704">
    <property type="entry name" value="ATPase_dyneun-rel_AAA"/>
</dbReference>
<evidence type="ECO:0000313" key="2">
    <source>
        <dbReference type="EMBL" id="SAK84993.1"/>
    </source>
</evidence>
<evidence type="ECO:0000259" key="1">
    <source>
        <dbReference type="SMART" id="SM00382"/>
    </source>
</evidence>
<dbReference type="Pfam" id="PF07728">
    <property type="entry name" value="AAA_5"/>
    <property type="match status" value="1"/>
</dbReference>
<reference evidence="2" key="1">
    <citation type="submission" date="2016-01" db="EMBL/GenBank/DDBJ databases">
        <authorList>
            <person name="Peeters C."/>
        </authorList>
    </citation>
    <scope>NUCLEOTIDE SEQUENCE [LARGE SCALE GENOMIC DNA]</scope>
    <source>
        <strain evidence="2">LMG 29325</strain>
    </source>
</reference>
<dbReference type="SUPFAM" id="SSF52540">
    <property type="entry name" value="P-loop containing nucleoside triphosphate hydrolases"/>
    <property type="match status" value="1"/>
</dbReference>
<feature type="domain" description="AAA+ ATPase" evidence="1">
    <location>
        <begin position="113"/>
        <end position="316"/>
    </location>
</feature>
<dbReference type="InterPro" id="IPR027417">
    <property type="entry name" value="P-loop_NTPase"/>
</dbReference>
<dbReference type="Proteomes" id="UP000054596">
    <property type="component" value="Unassembled WGS sequence"/>
</dbReference>
<keyword evidence="3" id="KW-1185">Reference proteome</keyword>
<gene>
    <name evidence="2" type="ORF">AWB82_05739</name>
</gene>
<evidence type="ECO:0000313" key="3">
    <source>
        <dbReference type="Proteomes" id="UP000054596"/>
    </source>
</evidence>
<sequence>MSTSKISESVAKSWEDTDIRRKRSDRHSILCNGVRFSSFTAALKHFGIPDPTNKHIKTRGLLTSGKSLREIWVHEGNEYVFELADPLGNSEPSAADSDMPAATENTSSDMNTSLLNQILYGPPGTGKTYQTIEKALEILDPEFLVENQERSALKRRFDELVEARQIAFVTFHQSFSYEDFVEGLRAKVENGQLCYEVEDGVFKRLCERARKSHADASDAADPDATNEARFVLVIDEINRGNVSRVFGELITLIEPSKRAGAEESLQVVLPYSKDRFSVPSNLHIIGTMNTADRSLAALDLALRRRFTFVEMPPRPELLNDVVIESEEGATINVGHLLRIMNQRISVLLDRDHAIGL</sequence>
<accession>A0A158CRJ0</accession>
<dbReference type="GO" id="GO:0016887">
    <property type="term" value="F:ATP hydrolysis activity"/>
    <property type="evidence" value="ECO:0007669"/>
    <property type="project" value="InterPro"/>
</dbReference>
<dbReference type="EMBL" id="FCOJ02000056">
    <property type="protein sequence ID" value="SAK84993.1"/>
    <property type="molecule type" value="Genomic_DNA"/>
</dbReference>
<dbReference type="GO" id="GO:0005524">
    <property type="term" value="F:ATP binding"/>
    <property type="evidence" value="ECO:0007669"/>
    <property type="project" value="InterPro"/>
</dbReference>
<protein>
    <submittedName>
        <fullName evidence="2">GTPase subunit of restriction endonuclease-like protein</fullName>
    </submittedName>
</protein>
<name>A0A158CRJ0_9BURK</name>
<dbReference type="PANTHER" id="PTHR37291">
    <property type="entry name" value="5-METHYLCYTOSINE-SPECIFIC RESTRICTION ENZYME B"/>
    <property type="match status" value="1"/>
</dbReference>
<dbReference type="RefSeq" id="WP_086972716.1">
    <property type="nucleotide sequence ID" value="NZ_FCOJ02000056.1"/>
</dbReference>
<dbReference type="GO" id="GO:0004519">
    <property type="term" value="F:endonuclease activity"/>
    <property type="evidence" value="ECO:0007669"/>
    <property type="project" value="UniProtKB-KW"/>
</dbReference>
<dbReference type="OrthoDB" id="9781481at2"/>